<gene>
    <name evidence="7" type="ORF">WAX74_09075</name>
</gene>
<keyword evidence="1" id="KW-0645">Protease</keyword>
<keyword evidence="3" id="KW-0720">Serine protease</keyword>
<dbReference type="InterPro" id="IPR026870">
    <property type="entry name" value="Zinc_ribbon_dom"/>
</dbReference>
<dbReference type="Gene3D" id="2.40.10.120">
    <property type="match status" value="1"/>
</dbReference>
<keyword evidence="4" id="KW-0812">Transmembrane</keyword>
<evidence type="ECO:0000313" key="8">
    <source>
        <dbReference type="Proteomes" id="UP001364890"/>
    </source>
</evidence>
<proteinExistence type="predicted"/>
<dbReference type="PANTHER" id="PTHR43343:SF3">
    <property type="entry name" value="PROTEASE DO-LIKE 8, CHLOROPLASTIC"/>
    <property type="match status" value="1"/>
</dbReference>
<dbReference type="Pfam" id="PF22819">
    <property type="entry name" value="TcaA_5th"/>
    <property type="match status" value="1"/>
</dbReference>
<evidence type="ECO:0000256" key="2">
    <source>
        <dbReference type="ARBA" id="ARBA00022801"/>
    </source>
</evidence>
<evidence type="ECO:0000313" key="7">
    <source>
        <dbReference type="EMBL" id="MEI4769793.1"/>
    </source>
</evidence>
<feature type="domain" description="Zinc-ribbon" evidence="5">
    <location>
        <begin position="2"/>
        <end position="24"/>
    </location>
</feature>
<keyword evidence="2" id="KW-0378">Hydrolase</keyword>
<reference evidence="7 8" key="1">
    <citation type="submission" date="2024-01" db="EMBL/GenBank/DDBJ databases">
        <title>Seven novel Bacillus-like species.</title>
        <authorList>
            <person name="Liu G."/>
        </authorList>
    </citation>
    <scope>NUCLEOTIDE SEQUENCE [LARGE SCALE GENOMIC DNA]</scope>
    <source>
        <strain evidence="7 8">FJAT-51614</strain>
    </source>
</reference>
<protein>
    <submittedName>
        <fullName evidence="7">Trypsin-like peptidase domain-containing protein</fullName>
    </submittedName>
</protein>
<evidence type="ECO:0000256" key="3">
    <source>
        <dbReference type="ARBA" id="ARBA00022825"/>
    </source>
</evidence>
<feature type="transmembrane region" description="Helical" evidence="4">
    <location>
        <begin position="34"/>
        <end position="53"/>
    </location>
</feature>
<keyword evidence="4" id="KW-1133">Transmembrane helix</keyword>
<dbReference type="Pfam" id="PF13240">
    <property type="entry name" value="Zn_Ribbon_1"/>
    <property type="match status" value="1"/>
</dbReference>
<dbReference type="Proteomes" id="UP001364890">
    <property type="component" value="Unassembled WGS sequence"/>
</dbReference>
<comment type="caution">
    <text evidence="7">The sequence shown here is derived from an EMBL/GenBank/DDBJ whole genome shotgun (WGS) entry which is preliminary data.</text>
</comment>
<dbReference type="PANTHER" id="PTHR43343">
    <property type="entry name" value="PEPTIDASE S12"/>
    <property type="match status" value="1"/>
</dbReference>
<dbReference type="InterPro" id="IPR051201">
    <property type="entry name" value="Chloro_Bact_Ser_Proteases"/>
</dbReference>
<evidence type="ECO:0000259" key="6">
    <source>
        <dbReference type="Pfam" id="PF22819"/>
    </source>
</evidence>
<dbReference type="InterPro" id="IPR009003">
    <property type="entry name" value="Peptidase_S1_PA"/>
</dbReference>
<organism evidence="7 8">
    <name type="scientific">Psychrobacillus mangrovi</name>
    <dbReference type="NCBI Taxonomy" id="3117745"/>
    <lineage>
        <taxon>Bacteria</taxon>
        <taxon>Bacillati</taxon>
        <taxon>Bacillota</taxon>
        <taxon>Bacilli</taxon>
        <taxon>Bacillales</taxon>
        <taxon>Bacillaceae</taxon>
        <taxon>Psychrobacillus</taxon>
    </lineage>
</organism>
<feature type="domain" description="TcaA protein NTF2-like" evidence="6">
    <location>
        <begin position="333"/>
        <end position="446"/>
    </location>
</feature>
<evidence type="ECO:0000256" key="1">
    <source>
        <dbReference type="ARBA" id="ARBA00022670"/>
    </source>
</evidence>
<dbReference type="EMBL" id="JBAWSY010000005">
    <property type="protein sequence ID" value="MEI4769793.1"/>
    <property type="molecule type" value="Genomic_DNA"/>
</dbReference>
<dbReference type="InterPro" id="IPR001940">
    <property type="entry name" value="Peptidase_S1C"/>
</dbReference>
<dbReference type="PRINTS" id="PR00834">
    <property type="entry name" value="PROTEASES2C"/>
</dbReference>
<dbReference type="RefSeq" id="WP_336497346.1">
    <property type="nucleotide sequence ID" value="NZ_JBAWSY010000005.1"/>
</dbReference>
<dbReference type="InterPro" id="IPR054528">
    <property type="entry name" value="TcaA_5th"/>
</dbReference>
<dbReference type="Pfam" id="PF13365">
    <property type="entry name" value="Trypsin_2"/>
    <property type="match status" value="1"/>
</dbReference>
<evidence type="ECO:0000259" key="5">
    <source>
        <dbReference type="Pfam" id="PF13240"/>
    </source>
</evidence>
<evidence type="ECO:0000256" key="4">
    <source>
        <dbReference type="SAM" id="Phobius"/>
    </source>
</evidence>
<name>A0ABU8F450_9BACI</name>
<dbReference type="SUPFAM" id="SSF50494">
    <property type="entry name" value="Trypsin-like serine proteases"/>
    <property type="match status" value="1"/>
</dbReference>
<keyword evidence="4" id="KW-0472">Membrane</keyword>
<accession>A0ABU8F450</accession>
<keyword evidence="8" id="KW-1185">Reference proteome</keyword>
<sequence length="449" mass="49979">MYCSKCGVKNEEGAKFCAGCGTSLTPQKNGSKSFLILGIILCFIVLGGVGYGFKELLFSKDEAQTVLDEVKSTVEETRSTLTEKAKVVVEGKVPKVQEKDKTQVIQETMPKVFTILSQEGQGSGFLYGQGGYIVTNAHVVAGYTDVIVRNSVGKESNAKVIGISDRSDVALLISDDYAQVKPLLTENEDSIIGTEVIALGSPQGFENSASIGYLTGINRDMELGFIYEHLYQIDAQIDQGSSGGPLIDAKTGKVIGINSLIYKQNNLFGFSIPMNSVADLVDNWIANPMSSKQVTSLFGIYEEYTYSDESASEDTTYEEDYSEDNWNYYSFDEESLSNFIITYREYYEMALDAEDFYWIQDLLQPGSTAYIDLEEYINEITGQGMTFDFTSNIVTGVEILEDYALVSTNEEFDFINAAGEYKYYNRNKVYTVVIDNEGYYQITDIEIFD</sequence>